<evidence type="ECO:0000256" key="1">
    <source>
        <dbReference type="ARBA" id="ARBA00022741"/>
    </source>
</evidence>
<gene>
    <name evidence="3" type="ORF">M9Y10_042211</name>
</gene>
<proteinExistence type="predicted"/>
<accession>A0ABR2K7D3</accession>
<dbReference type="Proteomes" id="UP001470230">
    <property type="component" value="Unassembled WGS sequence"/>
</dbReference>
<keyword evidence="4" id="KW-1185">Reference proteome</keyword>
<keyword evidence="1" id="KW-0547">Nucleotide-binding</keyword>
<dbReference type="Pfam" id="PF00025">
    <property type="entry name" value="Arf"/>
    <property type="match status" value="1"/>
</dbReference>
<name>A0ABR2K7D3_9EUKA</name>
<organism evidence="3 4">
    <name type="scientific">Tritrichomonas musculus</name>
    <dbReference type="NCBI Taxonomy" id="1915356"/>
    <lineage>
        <taxon>Eukaryota</taxon>
        <taxon>Metamonada</taxon>
        <taxon>Parabasalia</taxon>
        <taxon>Tritrichomonadida</taxon>
        <taxon>Tritrichomonadidae</taxon>
        <taxon>Tritrichomonas</taxon>
    </lineage>
</organism>
<dbReference type="EMBL" id="JAPFFF010000007">
    <property type="protein sequence ID" value="KAK8886743.1"/>
    <property type="molecule type" value="Genomic_DNA"/>
</dbReference>
<sequence>MGCCCSSNEEQESCIPITIVGLPGVGKTSIIEYLADDYDPQDPPVSTNGIIVRQILIHQHLYLFYDICGYTSHSEEWIDCCSKSEAIIFVFDPFSINNARMHHTSLIKMLSPIILQKKLPTLAIFNKADDSTNFDGVANELKDSIPGIPFHSARIQKLSPDLFKIFEWIESYTVSN</sequence>
<evidence type="ECO:0000313" key="3">
    <source>
        <dbReference type="EMBL" id="KAK8886743.1"/>
    </source>
</evidence>
<dbReference type="SUPFAM" id="SSF52540">
    <property type="entry name" value="P-loop containing nucleoside triphosphate hydrolases"/>
    <property type="match status" value="1"/>
</dbReference>
<dbReference type="InterPro" id="IPR006689">
    <property type="entry name" value="Small_GTPase_ARF/SAR"/>
</dbReference>
<evidence type="ECO:0000313" key="4">
    <source>
        <dbReference type="Proteomes" id="UP001470230"/>
    </source>
</evidence>
<dbReference type="PANTHER" id="PTHR45732:SF7">
    <property type="entry name" value="ADP-RIBOSYLATION FACTOR-LIKE PROTEIN 8"/>
    <property type="match status" value="1"/>
</dbReference>
<keyword evidence="2" id="KW-0342">GTP-binding</keyword>
<dbReference type="InterPro" id="IPR027417">
    <property type="entry name" value="P-loop_NTPase"/>
</dbReference>
<protein>
    <recommendedName>
        <fullName evidence="5">ADP-ribosylation factor</fullName>
    </recommendedName>
</protein>
<dbReference type="PANTHER" id="PTHR45732">
    <property type="entry name" value="ADP-RIBOSYLATION FACTOR-LIKE PROTEIN 8"/>
    <property type="match status" value="1"/>
</dbReference>
<dbReference type="CDD" id="cd00882">
    <property type="entry name" value="Ras_like_GTPase"/>
    <property type="match status" value="1"/>
</dbReference>
<dbReference type="Gene3D" id="3.40.50.300">
    <property type="entry name" value="P-loop containing nucleotide triphosphate hydrolases"/>
    <property type="match status" value="1"/>
</dbReference>
<comment type="caution">
    <text evidence="3">The sequence shown here is derived from an EMBL/GenBank/DDBJ whole genome shotgun (WGS) entry which is preliminary data.</text>
</comment>
<evidence type="ECO:0008006" key="5">
    <source>
        <dbReference type="Google" id="ProtNLM"/>
    </source>
</evidence>
<reference evidence="3 4" key="1">
    <citation type="submission" date="2024-04" db="EMBL/GenBank/DDBJ databases">
        <title>Tritrichomonas musculus Genome.</title>
        <authorList>
            <person name="Alves-Ferreira E."/>
            <person name="Grigg M."/>
            <person name="Lorenzi H."/>
            <person name="Galac M."/>
        </authorList>
    </citation>
    <scope>NUCLEOTIDE SEQUENCE [LARGE SCALE GENOMIC DNA]</scope>
    <source>
        <strain evidence="3 4">EAF2021</strain>
    </source>
</reference>
<evidence type="ECO:0000256" key="2">
    <source>
        <dbReference type="ARBA" id="ARBA00023134"/>
    </source>
</evidence>